<dbReference type="Proteomes" id="UP000821853">
    <property type="component" value="Chromosome 4"/>
</dbReference>
<keyword evidence="2" id="KW-1185">Reference proteome</keyword>
<evidence type="ECO:0000313" key="2">
    <source>
        <dbReference type="Proteomes" id="UP000821853"/>
    </source>
</evidence>
<evidence type="ECO:0000313" key="1">
    <source>
        <dbReference type="EMBL" id="KAH9373754.1"/>
    </source>
</evidence>
<accession>A0A9J6GE67</accession>
<dbReference type="Gene3D" id="2.60.120.10">
    <property type="entry name" value="Jelly Rolls"/>
    <property type="match status" value="1"/>
</dbReference>
<dbReference type="AlphaFoldDB" id="A0A9J6GE67"/>
<name>A0A9J6GE67_HAELO</name>
<dbReference type="VEuPathDB" id="VectorBase:HLOH_042281"/>
<reference evidence="1 2" key="1">
    <citation type="journal article" date="2020" name="Cell">
        <title>Large-Scale Comparative Analyses of Tick Genomes Elucidate Their Genetic Diversity and Vector Capacities.</title>
        <authorList>
            <consortium name="Tick Genome and Microbiome Consortium (TIGMIC)"/>
            <person name="Jia N."/>
            <person name="Wang J."/>
            <person name="Shi W."/>
            <person name="Du L."/>
            <person name="Sun Y."/>
            <person name="Zhan W."/>
            <person name="Jiang J.F."/>
            <person name="Wang Q."/>
            <person name="Zhang B."/>
            <person name="Ji P."/>
            <person name="Bell-Sakyi L."/>
            <person name="Cui X.M."/>
            <person name="Yuan T.T."/>
            <person name="Jiang B.G."/>
            <person name="Yang W.F."/>
            <person name="Lam T.T."/>
            <person name="Chang Q.C."/>
            <person name="Ding S.J."/>
            <person name="Wang X.J."/>
            <person name="Zhu J.G."/>
            <person name="Ruan X.D."/>
            <person name="Zhao L."/>
            <person name="Wei J.T."/>
            <person name="Ye R.Z."/>
            <person name="Que T.C."/>
            <person name="Du C.H."/>
            <person name="Zhou Y.H."/>
            <person name="Cheng J.X."/>
            <person name="Dai P.F."/>
            <person name="Guo W.B."/>
            <person name="Han X.H."/>
            <person name="Huang E.J."/>
            <person name="Li L.F."/>
            <person name="Wei W."/>
            <person name="Gao Y.C."/>
            <person name="Liu J.Z."/>
            <person name="Shao H.Z."/>
            <person name="Wang X."/>
            <person name="Wang C.C."/>
            <person name="Yang T.C."/>
            <person name="Huo Q.B."/>
            <person name="Li W."/>
            <person name="Chen H.Y."/>
            <person name="Chen S.E."/>
            <person name="Zhou L.G."/>
            <person name="Ni X.B."/>
            <person name="Tian J.H."/>
            <person name="Sheng Y."/>
            <person name="Liu T."/>
            <person name="Pan Y.S."/>
            <person name="Xia L.Y."/>
            <person name="Li J."/>
            <person name="Zhao F."/>
            <person name="Cao W.C."/>
        </authorList>
    </citation>
    <scope>NUCLEOTIDE SEQUENCE [LARGE SCALE GENOMIC DNA]</scope>
    <source>
        <strain evidence="1">HaeL-2018</strain>
    </source>
</reference>
<comment type="caution">
    <text evidence="1">The sequence shown here is derived from an EMBL/GenBank/DDBJ whole genome shotgun (WGS) entry which is preliminary data.</text>
</comment>
<dbReference type="EMBL" id="JABSTR010000006">
    <property type="protein sequence ID" value="KAH9373754.1"/>
    <property type="molecule type" value="Genomic_DNA"/>
</dbReference>
<sequence length="101" mass="11691">MVRAWYMDDDLTVDQREEHQLSPPVPASLDEIRSKSGVLYWKVCDTTKTLVRERRDMRTWYMSGWEAAPTANLFSSAFSRVILLSGNVDFNAKSWRIECTG</sequence>
<protein>
    <submittedName>
        <fullName evidence="1">Uncharacterized protein</fullName>
    </submittedName>
</protein>
<proteinExistence type="predicted"/>
<dbReference type="InterPro" id="IPR014710">
    <property type="entry name" value="RmlC-like_jellyroll"/>
</dbReference>
<gene>
    <name evidence="1" type="ORF">HPB48_016600</name>
</gene>
<organism evidence="1 2">
    <name type="scientific">Haemaphysalis longicornis</name>
    <name type="common">Bush tick</name>
    <dbReference type="NCBI Taxonomy" id="44386"/>
    <lineage>
        <taxon>Eukaryota</taxon>
        <taxon>Metazoa</taxon>
        <taxon>Ecdysozoa</taxon>
        <taxon>Arthropoda</taxon>
        <taxon>Chelicerata</taxon>
        <taxon>Arachnida</taxon>
        <taxon>Acari</taxon>
        <taxon>Parasitiformes</taxon>
        <taxon>Ixodida</taxon>
        <taxon>Ixodoidea</taxon>
        <taxon>Ixodidae</taxon>
        <taxon>Haemaphysalinae</taxon>
        <taxon>Haemaphysalis</taxon>
    </lineage>
</organism>
<dbReference type="OrthoDB" id="1867259at2759"/>